<keyword evidence="2" id="KW-0812">Transmembrane</keyword>
<feature type="transmembrane region" description="Helical" evidence="2">
    <location>
        <begin position="820"/>
        <end position="841"/>
    </location>
</feature>
<dbReference type="SUPFAM" id="SSF48452">
    <property type="entry name" value="TPR-like"/>
    <property type="match status" value="1"/>
</dbReference>
<feature type="transmembrane region" description="Helical" evidence="2">
    <location>
        <begin position="685"/>
        <end position="708"/>
    </location>
</feature>
<feature type="transmembrane region" description="Helical" evidence="2">
    <location>
        <begin position="938"/>
        <end position="964"/>
    </location>
</feature>
<gene>
    <name evidence="3" type="ORF">M0813_27437</name>
</gene>
<comment type="caution">
    <text evidence="3">The sequence shown here is derived from an EMBL/GenBank/DDBJ whole genome shotgun (WGS) entry which is preliminary data.</text>
</comment>
<evidence type="ECO:0000256" key="1">
    <source>
        <dbReference type="SAM" id="MobiDB-lite"/>
    </source>
</evidence>
<keyword evidence="4" id="KW-1185">Reference proteome</keyword>
<accession>A0ABQ8XVR0</accession>
<name>A0ABQ8XVR0_9EUKA</name>
<sequence length="1191" mass="139818">MKQKKIDEEKIKKLVQDELNKKLLLSYDYDLKFFKIRKILETKQSKIKSAKLKIRIKLFVEDLYLRICGDLNKKINNQEYEFLLAIIGEILGEDLKVTEIKPNIGFETFFEEFVPIAKRSKTKMLMLAKRLGYDEQFIPNLYVLYNINKNDISAKINTAFKQIYLRSVNSSPSNKFGEIIKIWFSIFAQENNFWSVLQLIDDPKTKGTLDFSTGGKTGGQSTNNLGEEGDERGNAGAGSQAFELQQGIGDLTLDQFLKFMKYLTILRSDKSLMILECFGYDQILYRNQKLPNLIERGELKPEIKVGFTKIIEGGFDGLSVSPKEFFKRFLPKLATADTALSFEKLFRHALGNNADYNTFNYSIRKSFVPIFQVLAGLNPDLFSSELSTSSQVFNFETDRLKFGNKRSYHVVAPKVKKNWVMNHQETECLKEIFGRYANSRNIVKFHKLLYQWAFFGPSNENRDRFWGQDVKFSKFKDQFNDNPERLKHCLMKHGYDPETLTLLDYETRLKKVKKLYRASKKFFKCEDLPEVMGWGHIAIVDVLSLLRRNDPIELEEYIKYYHIRIKYLRECGRYNDVINEVFQLLKLPFKNKTLRLELIYELGLNYYQWNDYKRAIEHLKKVAKKRQFADRKNQILEMIKECNDTLFESKVAKLSRDGRYDMDEYDDETTLFSLTFFARLIFKEFLFTLGAIFGILFIPIILLGYLCYPIHKYFVFRMKPKQFSKFSKYTTYSMICATPYNDDYEDRKVFWYYMSKNNSLNFTLLKMPLFFLVFLLELLFLLMNEISVLLALPSIFYCFITTLMAPIWSKRFLNSKPGSLLWRLVLSASLFCQTIAFPGLVALQGLIPAIPFIAQLENKVAIPLTIILALLVINSWPILVAHLIKYNRIYRPQYALKFMISFYVNLVKSITYGETFIQKVYKRILETVTYKLFLKLNLWISSLVLLIVYIVWSSVPVLIGIAIWQLSDVQWLIYLAVPFSALLLYSGYNVIENSWSQDPDFLNKSLKTGSWLKAIEIDARFILTDREVMQIQSNQLIMHLGRGYTSPMGYWDTCCCCLPYVDGCTQNPKNKTLKVFIGYIDSKEFDAEKDLHKFQLFDLSIDPWYNKINTKNHSLTLSTNIKFHHINDILKSFIQISGFDAKNLKISYPKIKIDNSPFWKYKLASWRKKHDNDEIFVKKTRPIRKGYYKRF</sequence>
<feature type="transmembrane region" description="Helical" evidence="2">
    <location>
        <begin position="971"/>
        <end position="988"/>
    </location>
</feature>
<dbReference type="EMBL" id="JAOAOG010000242">
    <property type="protein sequence ID" value="KAJ6236692.1"/>
    <property type="molecule type" value="Genomic_DNA"/>
</dbReference>
<evidence type="ECO:0000313" key="3">
    <source>
        <dbReference type="EMBL" id="KAJ6236692.1"/>
    </source>
</evidence>
<proteinExistence type="predicted"/>
<evidence type="ECO:0000313" key="4">
    <source>
        <dbReference type="Proteomes" id="UP001150062"/>
    </source>
</evidence>
<evidence type="ECO:0000256" key="2">
    <source>
        <dbReference type="SAM" id="Phobius"/>
    </source>
</evidence>
<feature type="transmembrane region" description="Helical" evidence="2">
    <location>
        <begin position="764"/>
        <end position="782"/>
    </location>
</feature>
<reference evidence="3" key="1">
    <citation type="submission" date="2022-08" db="EMBL/GenBank/DDBJ databases">
        <title>Novel sulfate-reducing endosymbionts in the free-living metamonad Anaeramoeba.</title>
        <authorList>
            <person name="Jerlstrom-Hultqvist J."/>
            <person name="Cepicka I."/>
            <person name="Gallot-Lavallee L."/>
            <person name="Salas-Leiva D."/>
            <person name="Curtis B.A."/>
            <person name="Zahonova K."/>
            <person name="Pipaliya S."/>
            <person name="Dacks J."/>
            <person name="Roger A.J."/>
        </authorList>
    </citation>
    <scope>NUCLEOTIDE SEQUENCE</scope>
    <source>
        <strain evidence="3">Schooner1</strain>
    </source>
</reference>
<protein>
    <submittedName>
        <fullName evidence="3">Uncharacterized protein</fullName>
    </submittedName>
</protein>
<dbReference type="Proteomes" id="UP001150062">
    <property type="component" value="Unassembled WGS sequence"/>
</dbReference>
<feature type="region of interest" description="Disordered" evidence="1">
    <location>
        <begin position="210"/>
        <end position="236"/>
    </location>
</feature>
<feature type="transmembrane region" description="Helical" evidence="2">
    <location>
        <begin position="788"/>
        <end position="808"/>
    </location>
</feature>
<feature type="transmembrane region" description="Helical" evidence="2">
    <location>
        <begin position="861"/>
        <end position="884"/>
    </location>
</feature>
<dbReference type="InterPro" id="IPR011990">
    <property type="entry name" value="TPR-like_helical_dom_sf"/>
</dbReference>
<organism evidence="3 4">
    <name type="scientific">Anaeramoeba flamelloides</name>
    <dbReference type="NCBI Taxonomy" id="1746091"/>
    <lineage>
        <taxon>Eukaryota</taxon>
        <taxon>Metamonada</taxon>
        <taxon>Anaeramoebidae</taxon>
        <taxon>Anaeramoeba</taxon>
    </lineage>
</organism>
<keyword evidence="2" id="KW-1133">Transmembrane helix</keyword>
<keyword evidence="2" id="KW-0472">Membrane</keyword>